<reference evidence="2" key="1">
    <citation type="journal article" date="2019" name="Int. J. Syst. Evol. Microbiol.">
        <title>The Global Catalogue of Microorganisms (GCM) 10K type strain sequencing project: providing services to taxonomists for standard genome sequencing and annotation.</title>
        <authorList>
            <consortium name="The Broad Institute Genomics Platform"/>
            <consortium name="The Broad Institute Genome Sequencing Center for Infectious Disease"/>
            <person name="Wu L."/>
            <person name="Ma J."/>
        </authorList>
    </citation>
    <scope>NUCLEOTIDE SEQUENCE [LARGE SCALE GENOMIC DNA]</scope>
    <source>
        <strain evidence="2">CGMCC 4.7198</strain>
    </source>
</reference>
<name>A0ABW2VV72_9ACTN</name>
<organism evidence="1 2">
    <name type="scientific">Streptomyces lutosisoli</name>
    <dbReference type="NCBI Taxonomy" id="2665721"/>
    <lineage>
        <taxon>Bacteria</taxon>
        <taxon>Bacillati</taxon>
        <taxon>Actinomycetota</taxon>
        <taxon>Actinomycetes</taxon>
        <taxon>Kitasatosporales</taxon>
        <taxon>Streptomycetaceae</taxon>
        <taxon>Streptomyces</taxon>
    </lineage>
</organism>
<sequence length="102" mass="11255">MAGPGLRARRPECPTRRPYDSEVLATEVSPVTDADLDQAGDLLVSQISQLGRGGQVPRLVVVHPHVAGASVRAADENHRRSRHCRPWARIIKGGETIDEEWR</sequence>
<dbReference type="Proteomes" id="UP001596957">
    <property type="component" value="Unassembled WGS sequence"/>
</dbReference>
<evidence type="ECO:0000313" key="2">
    <source>
        <dbReference type="Proteomes" id="UP001596957"/>
    </source>
</evidence>
<protein>
    <submittedName>
        <fullName evidence="1">Uncharacterized protein</fullName>
    </submittedName>
</protein>
<dbReference type="EMBL" id="JBHTEC010000006">
    <property type="protein sequence ID" value="MFD0287874.1"/>
    <property type="molecule type" value="Genomic_DNA"/>
</dbReference>
<evidence type="ECO:0000313" key="1">
    <source>
        <dbReference type="EMBL" id="MFD0287874.1"/>
    </source>
</evidence>
<proteinExistence type="predicted"/>
<dbReference type="RefSeq" id="WP_381263618.1">
    <property type="nucleotide sequence ID" value="NZ_JBHTBI010000081.1"/>
</dbReference>
<keyword evidence="2" id="KW-1185">Reference proteome</keyword>
<accession>A0ABW2VV72</accession>
<comment type="caution">
    <text evidence="1">The sequence shown here is derived from an EMBL/GenBank/DDBJ whole genome shotgun (WGS) entry which is preliminary data.</text>
</comment>
<gene>
    <name evidence="1" type="ORF">ACFQZP_40910</name>
</gene>